<keyword evidence="2" id="KW-1185">Reference proteome</keyword>
<evidence type="ECO:0000313" key="2">
    <source>
        <dbReference type="Proteomes" id="UP000702425"/>
    </source>
</evidence>
<accession>A0ABX2D6D8</accession>
<gene>
    <name evidence="1" type="ORF">E5S67_06002</name>
</gene>
<evidence type="ECO:0000313" key="1">
    <source>
        <dbReference type="EMBL" id="NQE38217.1"/>
    </source>
</evidence>
<comment type="caution">
    <text evidence="1">The sequence shown here is derived from an EMBL/GenBank/DDBJ whole genome shotgun (WGS) entry which is preliminary data.</text>
</comment>
<dbReference type="EMBL" id="SRRZ01000190">
    <property type="protein sequence ID" value="NQE38217.1"/>
    <property type="molecule type" value="Genomic_DNA"/>
</dbReference>
<protein>
    <submittedName>
        <fullName evidence="1">Uncharacterized protein</fullName>
    </submittedName>
</protein>
<sequence length="95" mass="10530">MLVSLRETTRALEYANSPSKSFVFKDSSINEGGYFVSRILAGESDCIKKITSALQKYASILREIDQVRATSDGRSNQLQLGSVILSSDYLDPYKS</sequence>
<name>A0ABX2D6D8_9CYAN</name>
<proteinExistence type="predicted"/>
<dbReference type="RefSeq" id="WP_172192802.1">
    <property type="nucleotide sequence ID" value="NZ_CAWPPK010000102.1"/>
</dbReference>
<reference evidence="1 2" key="1">
    <citation type="journal article" date="2020" name="Sci. Rep.">
        <title>A novel cyanobacterial geosmin producer, revising GeoA distribution and dispersion patterns in Bacteria.</title>
        <authorList>
            <person name="Churro C."/>
            <person name="Semedo-Aguiar A.P."/>
            <person name="Silva A.D."/>
            <person name="Pereira-Leal J.B."/>
            <person name="Leite R.B."/>
        </authorList>
    </citation>
    <scope>NUCLEOTIDE SEQUENCE [LARGE SCALE GENOMIC DNA]</scope>
    <source>
        <strain evidence="1 2">IPMA8</strain>
    </source>
</reference>
<dbReference type="Proteomes" id="UP000702425">
    <property type="component" value="Unassembled WGS sequence"/>
</dbReference>
<organism evidence="1 2">
    <name type="scientific">Microcoleus asticus IPMA8</name>
    <dbReference type="NCBI Taxonomy" id="2563858"/>
    <lineage>
        <taxon>Bacteria</taxon>
        <taxon>Bacillati</taxon>
        <taxon>Cyanobacteriota</taxon>
        <taxon>Cyanophyceae</taxon>
        <taxon>Oscillatoriophycideae</taxon>
        <taxon>Oscillatoriales</taxon>
        <taxon>Microcoleaceae</taxon>
        <taxon>Microcoleus</taxon>
        <taxon>Microcoleus asticus</taxon>
    </lineage>
</organism>